<name>A0ACB5UFY1_9FIRM</name>
<keyword evidence="1" id="KW-0067">ATP-binding</keyword>
<proteinExistence type="predicted"/>
<dbReference type="Proteomes" id="UP001374599">
    <property type="component" value="Unassembled WGS sequence"/>
</dbReference>
<dbReference type="EMBL" id="BTPU01000011">
    <property type="protein sequence ID" value="GMQ61651.1"/>
    <property type="molecule type" value="Genomic_DNA"/>
</dbReference>
<accession>A0ACB5UFY1</accession>
<protein>
    <submittedName>
        <fullName evidence="1">ATP-binding cassette domain-containing protein</fullName>
    </submittedName>
</protein>
<reference evidence="1" key="1">
    <citation type="submission" date="2023-09" db="EMBL/GenBank/DDBJ databases">
        <title>Vallitalea sediminicola and Vallitalea maricola sp. nov., anaerobic bacteria isolated from marine sediment.</title>
        <authorList>
            <person name="Hirano S."/>
            <person name="Maeda A."/>
            <person name="Terahara T."/>
            <person name="Mori K."/>
            <person name="Hamada M."/>
            <person name="Matsumoto R."/>
            <person name="Kobayashi T."/>
        </authorList>
    </citation>
    <scope>NUCLEOTIDE SEQUENCE</scope>
    <source>
        <strain evidence="1">AN17-2</strain>
    </source>
</reference>
<comment type="caution">
    <text evidence="1">The sequence shown here is derived from an EMBL/GenBank/DDBJ whole genome shotgun (WGS) entry which is preliminary data.</text>
</comment>
<evidence type="ECO:0000313" key="1">
    <source>
        <dbReference type="EMBL" id="GMQ61651.1"/>
    </source>
</evidence>
<sequence length="318" mass="36474">MLAIEVENLTKQYGKHFKAVEKASFSVETGEILALLGPNGAGKTTLFKMMTSLSKITAGKVNIMGYDLHKDEYKVKSLIGYSCQEIGLDPESSVLFNMRLFGKYQHIYGDKLKKRVDFLLQLFELKEVENRKVKLLSGGMKKKLEIATSLIAEPKILFLDEPTLGLDIESRKKLWGYIQQLNEEQEMTIILTTHYLEEAEKLCDKLVILESGKIIKQGYINDLKEEVANDLIKINFSKYEEHEAIEYAYSKLTNLSFVNEVKKVKQELIVSVSNGRSYITDILDETKNWKYNIKSIMVTEASLEDIYLEHTGNYIREV</sequence>
<evidence type="ECO:0000313" key="2">
    <source>
        <dbReference type="Proteomes" id="UP001374599"/>
    </source>
</evidence>
<keyword evidence="1" id="KW-0547">Nucleotide-binding</keyword>
<organism evidence="1 2">
    <name type="scientific">Vallitalea maricola</name>
    <dbReference type="NCBI Taxonomy" id="3074433"/>
    <lineage>
        <taxon>Bacteria</taxon>
        <taxon>Bacillati</taxon>
        <taxon>Bacillota</taxon>
        <taxon>Clostridia</taxon>
        <taxon>Lachnospirales</taxon>
        <taxon>Vallitaleaceae</taxon>
        <taxon>Vallitalea</taxon>
    </lineage>
</organism>
<keyword evidence="2" id="KW-1185">Reference proteome</keyword>
<gene>
    <name evidence="1" type="ORF">AN2V17_08800</name>
</gene>